<evidence type="ECO:0000313" key="3">
    <source>
        <dbReference type="Ensembl" id="ENSAMXP00000040567.1"/>
    </source>
</evidence>
<dbReference type="STRING" id="7994.ENSAMXP00000040567"/>
<proteinExistence type="predicted"/>
<dbReference type="PANTHER" id="PTHR45784:SF3">
    <property type="entry name" value="C-TYPE LECTIN DOMAIN FAMILY 4 MEMBER K-LIKE-RELATED"/>
    <property type="match status" value="1"/>
</dbReference>
<dbReference type="Gene3D" id="3.10.100.10">
    <property type="entry name" value="Mannose-Binding Protein A, subunit A"/>
    <property type="match status" value="1"/>
</dbReference>
<accession>A0A3B1JDU4</accession>
<dbReference type="PROSITE" id="PS00615">
    <property type="entry name" value="C_TYPE_LECTIN_1"/>
    <property type="match status" value="1"/>
</dbReference>
<dbReference type="InterPro" id="IPR016186">
    <property type="entry name" value="C-type_lectin-like/link_sf"/>
</dbReference>
<dbReference type="InParanoid" id="A0A3B1JDU4"/>
<feature type="domain" description="C-type lectin" evidence="2">
    <location>
        <begin position="35"/>
        <end position="147"/>
    </location>
</feature>
<reference evidence="3" key="4">
    <citation type="submission" date="2025-09" db="UniProtKB">
        <authorList>
            <consortium name="Ensembl"/>
        </authorList>
    </citation>
    <scope>IDENTIFICATION</scope>
</reference>
<keyword evidence="1" id="KW-1015">Disulfide bond</keyword>
<evidence type="ECO:0000313" key="4">
    <source>
        <dbReference type="Proteomes" id="UP000018467"/>
    </source>
</evidence>
<dbReference type="Proteomes" id="UP000018467">
    <property type="component" value="Unassembled WGS sequence"/>
</dbReference>
<dbReference type="InterPro" id="IPR018378">
    <property type="entry name" value="C-type_lectin_CS"/>
</dbReference>
<reference evidence="4" key="1">
    <citation type="submission" date="2013-03" db="EMBL/GenBank/DDBJ databases">
        <authorList>
            <person name="Jeffery W."/>
            <person name="Warren W."/>
            <person name="Wilson R.K."/>
        </authorList>
    </citation>
    <scope>NUCLEOTIDE SEQUENCE</scope>
    <source>
        <strain evidence="4">female</strain>
    </source>
</reference>
<evidence type="ECO:0000256" key="1">
    <source>
        <dbReference type="ARBA" id="ARBA00023157"/>
    </source>
</evidence>
<dbReference type="AlphaFoldDB" id="A0A3B1JDU4"/>
<organism evidence="3 4">
    <name type="scientific">Astyanax mexicanus</name>
    <name type="common">Blind cave fish</name>
    <name type="synonym">Astyanax fasciatus mexicanus</name>
    <dbReference type="NCBI Taxonomy" id="7994"/>
    <lineage>
        <taxon>Eukaryota</taxon>
        <taxon>Metazoa</taxon>
        <taxon>Chordata</taxon>
        <taxon>Craniata</taxon>
        <taxon>Vertebrata</taxon>
        <taxon>Euteleostomi</taxon>
        <taxon>Actinopterygii</taxon>
        <taxon>Neopterygii</taxon>
        <taxon>Teleostei</taxon>
        <taxon>Ostariophysi</taxon>
        <taxon>Characiformes</taxon>
        <taxon>Characoidei</taxon>
        <taxon>Acestrorhamphidae</taxon>
        <taxon>Acestrorhamphinae</taxon>
        <taxon>Astyanax</taxon>
    </lineage>
</organism>
<dbReference type="Ensembl" id="ENSAMXT00000057052.1">
    <property type="protein sequence ID" value="ENSAMXP00000040567.1"/>
    <property type="gene ID" value="ENSAMXG00000040886.1"/>
</dbReference>
<dbReference type="InterPro" id="IPR001304">
    <property type="entry name" value="C-type_lectin-like"/>
</dbReference>
<protein>
    <recommendedName>
        <fullName evidence="2">C-type lectin domain-containing protein</fullName>
    </recommendedName>
</protein>
<sequence>EARQQRICSRSWLTLSLASAPSKQQKAPQNLVYLYDKREYVFINNKKTWSEAQSYCREHYTDMASVRNENEREMVYAAGKDNHFWIGLSKDINNTWKWSDQSSSSFRYWNSNQPDNTYNTNCAAASVKDQGQWHNIECGEQRPFICHEI</sequence>
<dbReference type="SUPFAM" id="SSF56436">
    <property type="entry name" value="C-type lectin-like"/>
    <property type="match status" value="1"/>
</dbReference>
<name>A0A3B1JDU4_ASTMX</name>
<reference evidence="3" key="3">
    <citation type="submission" date="2025-08" db="UniProtKB">
        <authorList>
            <consortium name="Ensembl"/>
        </authorList>
    </citation>
    <scope>IDENTIFICATION</scope>
</reference>
<dbReference type="GeneTree" id="ENSGT01100000263473"/>
<reference evidence="4" key="2">
    <citation type="journal article" date="2014" name="Nat. Commun.">
        <title>The cavefish genome reveals candidate genes for eye loss.</title>
        <authorList>
            <person name="McGaugh S.E."/>
            <person name="Gross J.B."/>
            <person name="Aken B."/>
            <person name="Blin M."/>
            <person name="Borowsky R."/>
            <person name="Chalopin D."/>
            <person name="Hinaux H."/>
            <person name="Jeffery W.R."/>
            <person name="Keene A."/>
            <person name="Ma L."/>
            <person name="Minx P."/>
            <person name="Murphy D."/>
            <person name="O'Quin K.E."/>
            <person name="Retaux S."/>
            <person name="Rohner N."/>
            <person name="Searle S.M."/>
            <person name="Stahl B.A."/>
            <person name="Tabin C."/>
            <person name="Volff J.N."/>
            <person name="Yoshizawa M."/>
            <person name="Warren W.C."/>
        </authorList>
    </citation>
    <scope>NUCLEOTIDE SEQUENCE [LARGE SCALE GENOMIC DNA]</scope>
    <source>
        <strain evidence="4">female</strain>
    </source>
</reference>
<dbReference type="PANTHER" id="PTHR45784">
    <property type="entry name" value="C-TYPE LECTIN DOMAIN FAMILY 20 MEMBER A-RELATED"/>
    <property type="match status" value="1"/>
</dbReference>
<dbReference type="Pfam" id="PF00059">
    <property type="entry name" value="Lectin_C"/>
    <property type="match status" value="1"/>
</dbReference>
<dbReference type="InterPro" id="IPR016187">
    <property type="entry name" value="CTDL_fold"/>
</dbReference>
<dbReference type="SMART" id="SM00034">
    <property type="entry name" value="CLECT"/>
    <property type="match status" value="1"/>
</dbReference>
<evidence type="ECO:0000259" key="2">
    <source>
        <dbReference type="PROSITE" id="PS50041"/>
    </source>
</evidence>
<dbReference type="PROSITE" id="PS50041">
    <property type="entry name" value="C_TYPE_LECTIN_2"/>
    <property type="match status" value="1"/>
</dbReference>
<keyword evidence="4" id="KW-1185">Reference proteome</keyword>